<dbReference type="PATRIC" id="fig|670052.7.peg.3823"/>
<accession>A0A1B1BQ28</accession>
<proteinExistence type="predicted"/>
<dbReference type="OrthoDB" id="4826692at2"/>
<sequence length="301" mass="32174">MTRSAEFDAFGPWVDQVRNVAEVPGLYRDYPVDFAASRLVLKVPRNISRRDALPTMDLYDHLIIVAPAAFTVLSRTGSSFTERSLGYADIVAITDTVDLVDGRLSILTRTGDTLAVPYNGSSQEVITRLIDVLGELTRAAPRAAAAATLPATVAPPALDLLDLGKQDVGLVTSYFDLVRHHFGASLLAAHGRAALIPRGGVLTRAVHALYPMTLHGAVLCRTEGELHILGRKAWLVRGNAPDLSRSHSTIPLGAIDRVTVAPHPKYLAAVVVTVRVGEAHFDLVLPEGSAAERALAVESAS</sequence>
<evidence type="ECO:0000313" key="2">
    <source>
        <dbReference type="Proteomes" id="UP000092582"/>
    </source>
</evidence>
<dbReference type="RefSeq" id="WP_066598549.1">
    <property type="nucleotide sequence ID" value="NZ_CP016282.1"/>
</dbReference>
<keyword evidence="2" id="KW-1185">Reference proteome</keyword>
<name>A0A1B1BQ28_9MICO</name>
<dbReference type="EMBL" id="CP016282">
    <property type="protein sequence ID" value="ANP74635.1"/>
    <property type="molecule type" value="Genomic_DNA"/>
</dbReference>
<gene>
    <name evidence="1" type="ORF">PA27867_3718</name>
</gene>
<dbReference type="AlphaFoldDB" id="A0A1B1BQ28"/>
<dbReference type="Proteomes" id="UP000092582">
    <property type="component" value="Chromosome 1"/>
</dbReference>
<evidence type="ECO:0000313" key="1">
    <source>
        <dbReference type="EMBL" id="ANP74635.1"/>
    </source>
</evidence>
<organism evidence="1 2">
    <name type="scientific">Cryobacterium arcticum</name>
    <dbReference type="NCBI Taxonomy" id="670052"/>
    <lineage>
        <taxon>Bacteria</taxon>
        <taxon>Bacillati</taxon>
        <taxon>Actinomycetota</taxon>
        <taxon>Actinomycetes</taxon>
        <taxon>Micrococcales</taxon>
        <taxon>Microbacteriaceae</taxon>
        <taxon>Cryobacterium</taxon>
    </lineage>
</organism>
<protein>
    <submittedName>
        <fullName evidence="1">Uncharacterized protein</fullName>
    </submittedName>
</protein>
<dbReference type="KEGG" id="cart:PA27867_3718"/>
<dbReference type="STRING" id="670052.PA27867_3718"/>
<reference evidence="1 2" key="1">
    <citation type="submission" date="2016-06" db="EMBL/GenBank/DDBJ databases">
        <title>Genome sequencing of Cryobacterium arcticum PAMC 27867.</title>
        <authorList>
            <person name="Lee J."/>
            <person name="Kim O.-S."/>
        </authorList>
    </citation>
    <scope>NUCLEOTIDE SEQUENCE [LARGE SCALE GENOMIC DNA]</scope>
    <source>
        <strain evidence="1 2">PAMC 27867</strain>
    </source>
</reference>